<evidence type="ECO:0000313" key="3">
    <source>
        <dbReference type="Proteomes" id="UP000184731"/>
    </source>
</evidence>
<evidence type="ECO:0000259" key="1">
    <source>
        <dbReference type="Pfam" id="PF00155"/>
    </source>
</evidence>
<dbReference type="Gene3D" id="3.40.640.10">
    <property type="entry name" value="Type I PLP-dependent aspartate aminotransferase-like (Major domain)"/>
    <property type="match status" value="1"/>
</dbReference>
<dbReference type="InterPro" id="IPR015421">
    <property type="entry name" value="PyrdxlP-dep_Trfase_major"/>
</dbReference>
<dbReference type="RefSeq" id="WP_148697342.1">
    <property type="nucleotide sequence ID" value="NZ_CP017834.1"/>
</dbReference>
<protein>
    <submittedName>
        <fullName evidence="2">Aminotransferase class I</fullName>
    </submittedName>
</protein>
<reference evidence="2 3" key="1">
    <citation type="submission" date="2016-10" db="EMBL/GenBank/DDBJ databases">
        <title>Silvanigrella aquatica sp. nov., isolated from a freshwater lake located in the Black Forest, Germany, description of Silvanigrellaceae fam. nov., Silvanigrellales ord. nov., reclassification of the order Bdellovibrionales in the class Oligoflexia, reclassification of the families Bacteriovoracaceae and Halobacteriovoraceae in the new order Bacteriovoracales ord. nov., and reclassification of the family Pseudobacteriovoracaceae in the order Oligoflexiales.</title>
        <authorList>
            <person name="Hahn M.W."/>
            <person name="Schmidt J."/>
            <person name="Koll U."/>
            <person name="Rohde M."/>
            <person name="Verbag S."/>
            <person name="Pitt A."/>
            <person name="Nakai R."/>
            <person name="Naganuma T."/>
            <person name="Lang E."/>
        </authorList>
    </citation>
    <scope>NUCLEOTIDE SEQUENCE [LARGE SCALE GENOMIC DNA]</scope>
    <source>
        <strain evidence="2 3">MWH-Nonnen-W8red</strain>
    </source>
</reference>
<dbReference type="Pfam" id="PF00155">
    <property type="entry name" value="Aminotran_1_2"/>
    <property type="match status" value="1"/>
</dbReference>
<dbReference type="PANTHER" id="PTHR43510:SF1">
    <property type="entry name" value="AMINOTRANSFERASE FUNCTION, HYPOTHETICAL (EUROFUNG)"/>
    <property type="match status" value="1"/>
</dbReference>
<dbReference type="STRING" id="1915309.AXG55_06660"/>
<dbReference type="InterPro" id="IPR015422">
    <property type="entry name" value="PyrdxlP-dep_Trfase_small"/>
</dbReference>
<keyword evidence="2" id="KW-0032">Aminotransferase</keyword>
<dbReference type="SUPFAM" id="SSF53383">
    <property type="entry name" value="PLP-dependent transferases"/>
    <property type="match status" value="1"/>
</dbReference>
<dbReference type="Proteomes" id="UP000184731">
    <property type="component" value="Chromosome"/>
</dbReference>
<feature type="domain" description="Aminotransferase class I/classII large" evidence="1">
    <location>
        <begin position="61"/>
        <end position="348"/>
    </location>
</feature>
<sequence length="398" mass="45313">MKALRTFFMEDWLESFRFQAKFNLGESGGRPKVVQELLSLSGVSKQNSTDTFLQMKLCDSPNRGRDDLRQLVANMHPGANIDNVLITTGTSEALFLLFRHLNPKKVALALPAFQLLYELPVSLGAKIIPLPIRYSEFGQPFIDEEEWLETIRNQQPDCIIINNPHNPSGLILSQEFISKVTKLSQDINCNLIGDEHYRFLSSDTETLGNTIYQNNENTFITGSFIKCFGTPGLRIGWCVGSQKALNAMQNEKNYTTHTVNPISEWISFEILKNQNSNLFQFVKKEWLENKNILTQFLNQSKTLYGCAPEGGLVTSLGFKNRNKSKDIQVLFNQLFQKEIFVLPLSSMEFGSFDFQNEEFYKNVKLSEINKGCGFRLGMGIEPQQFKKALDEIEKALTL</sequence>
<organism evidence="2 3">
    <name type="scientific">Silvanigrella aquatica</name>
    <dbReference type="NCBI Taxonomy" id="1915309"/>
    <lineage>
        <taxon>Bacteria</taxon>
        <taxon>Pseudomonadati</taxon>
        <taxon>Bdellovibrionota</taxon>
        <taxon>Oligoflexia</taxon>
        <taxon>Silvanigrellales</taxon>
        <taxon>Silvanigrellaceae</taxon>
        <taxon>Silvanigrella</taxon>
    </lineage>
</organism>
<dbReference type="OrthoDB" id="9804474at2"/>
<keyword evidence="2" id="KW-0808">Transferase</keyword>
<dbReference type="GO" id="GO:0008483">
    <property type="term" value="F:transaminase activity"/>
    <property type="evidence" value="ECO:0007669"/>
    <property type="project" value="UniProtKB-KW"/>
</dbReference>
<keyword evidence="3" id="KW-1185">Reference proteome</keyword>
<gene>
    <name evidence="2" type="ORF">AXG55_06660</name>
</gene>
<dbReference type="CDD" id="cd00609">
    <property type="entry name" value="AAT_like"/>
    <property type="match status" value="1"/>
</dbReference>
<name>A0A1L4D071_9BACT</name>
<dbReference type="InterPro" id="IPR015424">
    <property type="entry name" value="PyrdxlP-dep_Trfase"/>
</dbReference>
<dbReference type="EMBL" id="CP017834">
    <property type="protein sequence ID" value="APJ03603.1"/>
    <property type="molecule type" value="Genomic_DNA"/>
</dbReference>
<dbReference type="GO" id="GO:0030170">
    <property type="term" value="F:pyridoxal phosphate binding"/>
    <property type="evidence" value="ECO:0007669"/>
    <property type="project" value="InterPro"/>
</dbReference>
<dbReference type="PANTHER" id="PTHR43510">
    <property type="entry name" value="AMINOTRANSFERASE FUNCTION, HYPOTHETICAL (EUROFUNG)"/>
    <property type="match status" value="1"/>
</dbReference>
<dbReference type="KEGG" id="saqi:AXG55_06660"/>
<dbReference type="Gene3D" id="3.90.1150.10">
    <property type="entry name" value="Aspartate Aminotransferase, domain 1"/>
    <property type="match status" value="1"/>
</dbReference>
<evidence type="ECO:0000313" key="2">
    <source>
        <dbReference type="EMBL" id="APJ03603.1"/>
    </source>
</evidence>
<dbReference type="AlphaFoldDB" id="A0A1L4D071"/>
<dbReference type="InterPro" id="IPR004839">
    <property type="entry name" value="Aminotransferase_I/II_large"/>
</dbReference>
<accession>A0A1L4D071</accession>
<proteinExistence type="predicted"/>